<dbReference type="Pfam" id="PF13391">
    <property type="entry name" value="HNH_2"/>
    <property type="match status" value="1"/>
</dbReference>
<feature type="compositionally biased region" description="Basic and acidic residues" evidence="2">
    <location>
        <begin position="28"/>
        <end position="41"/>
    </location>
</feature>
<evidence type="ECO:0000313" key="5">
    <source>
        <dbReference type="Proteomes" id="UP000007129"/>
    </source>
</evidence>
<dbReference type="Proteomes" id="UP000007129">
    <property type="component" value="Unassembled WGS sequence"/>
</dbReference>
<dbReference type="OrthoDB" id="4120917at2759"/>
<reference evidence="4 5" key="1">
    <citation type="journal article" date="2012" name="BMC Genomics">
        <title>Tools to kill: Genome of one of the most destructive plant pathogenic fungi Macrophomina phaseolina.</title>
        <authorList>
            <person name="Islam M.S."/>
            <person name="Haque M.S."/>
            <person name="Islam M.M."/>
            <person name="Emdad E.M."/>
            <person name="Halim A."/>
            <person name="Hossen Q.M.M."/>
            <person name="Hossain M.Z."/>
            <person name="Ahmed B."/>
            <person name="Rahim S."/>
            <person name="Rahman M.S."/>
            <person name="Alam M.M."/>
            <person name="Hou S."/>
            <person name="Wan X."/>
            <person name="Saito J.A."/>
            <person name="Alam M."/>
        </authorList>
    </citation>
    <scope>NUCLEOTIDE SEQUENCE [LARGE SCALE GENOMIC DNA]</scope>
    <source>
        <strain evidence="4 5">MS6</strain>
    </source>
</reference>
<protein>
    <recommendedName>
        <fullName evidence="3">HNH nuclease domain-containing protein</fullName>
    </recommendedName>
</protein>
<evidence type="ECO:0000313" key="4">
    <source>
        <dbReference type="EMBL" id="EKG12664.1"/>
    </source>
</evidence>
<dbReference type="InParanoid" id="K2RR44"/>
<accession>K2RR44</accession>
<evidence type="ECO:0000256" key="2">
    <source>
        <dbReference type="SAM" id="MobiDB-lite"/>
    </source>
</evidence>
<dbReference type="VEuPathDB" id="FungiDB:MPH_10208"/>
<feature type="domain" description="HNH nuclease" evidence="3">
    <location>
        <begin position="221"/>
        <end position="277"/>
    </location>
</feature>
<dbReference type="HOGENOM" id="CLU_535303_0_0_1"/>
<evidence type="ECO:0000256" key="1">
    <source>
        <dbReference type="SAM" id="Coils"/>
    </source>
</evidence>
<dbReference type="eggNOG" id="ENOG502SR67">
    <property type="taxonomic scope" value="Eukaryota"/>
</dbReference>
<feature type="region of interest" description="Disordered" evidence="2">
    <location>
        <begin position="1"/>
        <end position="53"/>
    </location>
</feature>
<feature type="region of interest" description="Disordered" evidence="2">
    <location>
        <begin position="430"/>
        <end position="455"/>
    </location>
</feature>
<sequence length="455" mass="51653">MSASPVASGVAASPSASPEPPKTALELKLPKLRSDKTEAKYQNRLKRSREASEEAIQKFRKLSQSHVASESRQEHAQNMIEAAITVLEAQKNEAALRVESLESVAQKAAKRVLSEEDIKKLELDIREWTKARTQQEVLLQSADAHRSSIVEQLSEVPWNKCQGVLEMLLALPIIHKRRSRPSQTLWKRDAFRFYEATRVIGDPEVGEMEQVWDPIIKGWLEAKYVRAAHILPYSMTDQTARCILGEDEGTNVIFDIRNCLPLWEPLESAFDKGVFVLVPADEEKKAGDPTNYKLVLLEESMRTRHVGFPSTITWDQLDGTVLQFRNNCRPRQRYVYLSFVSRIIAARKMKYSNYSRARLERTGTAWVSPGKWIRKSLIREVARIVGDHAVPDILEQGTFDDESESPTRAKVVKAAEEWVTETFDMGVFDGTSIMEEGDADEEEDESGEEGRSFDE</sequence>
<dbReference type="STRING" id="1126212.K2RR44"/>
<dbReference type="InterPro" id="IPR003615">
    <property type="entry name" value="HNH_nuc"/>
</dbReference>
<evidence type="ECO:0000259" key="3">
    <source>
        <dbReference type="Pfam" id="PF13391"/>
    </source>
</evidence>
<feature type="compositionally biased region" description="Low complexity" evidence="2">
    <location>
        <begin position="1"/>
        <end position="16"/>
    </location>
</feature>
<dbReference type="AlphaFoldDB" id="K2RR44"/>
<keyword evidence="1" id="KW-0175">Coiled coil</keyword>
<dbReference type="EMBL" id="AHHD01000443">
    <property type="protein sequence ID" value="EKG12664.1"/>
    <property type="molecule type" value="Genomic_DNA"/>
</dbReference>
<gene>
    <name evidence="4" type="ORF">MPH_10208</name>
</gene>
<feature type="coiled-coil region" evidence="1">
    <location>
        <begin position="84"/>
        <end position="111"/>
    </location>
</feature>
<name>K2RR44_MACPH</name>
<comment type="caution">
    <text evidence="4">The sequence shown here is derived from an EMBL/GenBank/DDBJ whole genome shotgun (WGS) entry which is preliminary data.</text>
</comment>
<proteinExistence type="predicted"/>
<feature type="compositionally biased region" description="Acidic residues" evidence="2">
    <location>
        <begin position="435"/>
        <end position="447"/>
    </location>
</feature>
<organism evidence="4 5">
    <name type="scientific">Macrophomina phaseolina (strain MS6)</name>
    <name type="common">Charcoal rot fungus</name>
    <dbReference type="NCBI Taxonomy" id="1126212"/>
    <lineage>
        <taxon>Eukaryota</taxon>
        <taxon>Fungi</taxon>
        <taxon>Dikarya</taxon>
        <taxon>Ascomycota</taxon>
        <taxon>Pezizomycotina</taxon>
        <taxon>Dothideomycetes</taxon>
        <taxon>Dothideomycetes incertae sedis</taxon>
        <taxon>Botryosphaeriales</taxon>
        <taxon>Botryosphaeriaceae</taxon>
        <taxon>Macrophomina</taxon>
    </lineage>
</organism>